<feature type="compositionally biased region" description="Basic and acidic residues" evidence="1">
    <location>
        <begin position="60"/>
        <end position="71"/>
    </location>
</feature>
<accession>A0A8C8S3L2</accession>
<feature type="transmembrane region" description="Helical" evidence="2">
    <location>
        <begin position="250"/>
        <end position="272"/>
    </location>
</feature>
<evidence type="ECO:0000313" key="4">
    <source>
        <dbReference type="Proteomes" id="UP000694393"/>
    </source>
</evidence>
<feature type="compositionally biased region" description="Pro residues" evidence="1">
    <location>
        <begin position="203"/>
        <end position="213"/>
    </location>
</feature>
<dbReference type="AlphaFoldDB" id="A0A8C8S3L2"/>
<feature type="region of interest" description="Disordered" evidence="1">
    <location>
        <begin position="84"/>
        <end position="175"/>
    </location>
</feature>
<dbReference type="GO" id="GO:0004888">
    <property type="term" value="F:transmembrane signaling receptor activity"/>
    <property type="evidence" value="ECO:0007669"/>
    <property type="project" value="InterPro"/>
</dbReference>
<evidence type="ECO:0000256" key="2">
    <source>
        <dbReference type="SAM" id="Phobius"/>
    </source>
</evidence>
<dbReference type="GO" id="GO:0050776">
    <property type="term" value="P:regulation of immune response"/>
    <property type="evidence" value="ECO:0007669"/>
    <property type="project" value="TreeGrafter"/>
</dbReference>
<keyword evidence="2" id="KW-0812">Transmembrane</keyword>
<dbReference type="GO" id="GO:0007166">
    <property type="term" value="P:cell surface receptor signaling pathway"/>
    <property type="evidence" value="ECO:0007669"/>
    <property type="project" value="TreeGrafter"/>
</dbReference>
<feature type="region of interest" description="Disordered" evidence="1">
    <location>
        <begin position="195"/>
        <end position="244"/>
    </location>
</feature>
<dbReference type="Ensembl" id="ENSPCET00000015295.1">
    <property type="protein sequence ID" value="ENSPCEP00000014766.1"/>
    <property type="gene ID" value="ENSPCEG00000011688.1"/>
</dbReference>
<feature type="compositionally biased region" description="Polar residues" evidence="1">
    <location>
        <begin position="31"/>
        <end position="43"/>
    </location>
</feature>
<keyword evidence="2" id="KW-1133">Transmembrane helix</keyword>
<feature type="compositionally biased region" description="Pro residues" evidence="1">
    <location>
        <begin position="422"/>
        <end position="432"/>
    </location>
</feature>
<feature type="compositionally biased region" description="Polar residues" evidence="1">
    <location>
        <begin position="230"/>
        <end position="244"/>
    </location>
</feature>
<feature type="compositionally biased region" description="Polar residues" evidence="1">
    <location>
        <begin position="84"/>
        <end position="104"/>
    </location>
</feature>
<organism evidence="3 4">
    <name type="scientific">Pelusios castaneus</name>
    <name type="common">West African mud turtle</name>
    <dbReference type="NCBI Taxonomy" id="367368"/>
    <lineage>
        <taxon>Eukaryota</taxon>
        <taxon>Metazoa</taxon>
        <taxon>Chordata</taxon>
        <taxon>Craniata</taxon>
        <taxon>Vertebrata</taxon>
        <taxon>Euteleostomi</taxon>
        <taxon>Archelosauria</taxon>
        <taxon>Testudinata</taxon>
        <taxon>Testudines</taxon>
        <taxon>Pleurodira</taxon>
        <taxon>Pelomedusidae</taxon>
        <taxon>Pelusios</taxon>
    </lineage>
</organism>
<dbReference type="GO" id="GO:2000404">
    <property type="term" value="P:regulation of T cell migration"/>
    <property type="evidence" value="ECO:0007669"/>
    <property type="project" value="InterPro"/>
</dbReference>
<dbReference type="GO" id="GO:0050863">
    <property type="term" value="P:regulation of T cell activation"/>
    <property type="evidence" value="ECO:0007669"/>
    <property type="project" value="InterPro"/>
</dbReference>
<feature type="compositionally biased region" description="Polar residues" evidence="1">
    <location>
        <begin position="114"/>
        <end position="164"/>
    </location>
</feature>
<feature type="compositionally biased region" description="Low complexity" evidence="1">
    <location>
        <begin position="380"/>
        <end position="393"/>
    </location>
</feature>
<reference evidence="3" key="2">
    <citation type="submission" date="2025-09" db="UniProtKB">
        <authorList>
            <consortium name="Ensembl"/>
        </authorList>
    </citation>
    <scope>IDENTIFICATION</scope>
</reference>
<keyword evidence="4" id="KW-1185">Reference proteome</keyword>
<feature type="region of interest" description="Disordered" evidence="1">
    <location>
        <begin position="279"/>
        <end position="432"/>
    </location>
</feature>
<dbReference type="Proteomes" id="UP000694393">
    <property type="component" value="Unplaced"/>
</dbReference>
<name>A0A8C8S3L2_9SAUR</name>
<dbReference type="InterPro" id="IPR038829">
    <property type="entry name" value="Leukosialin"/>
</dbReference>
<dbReference type="GO" id="GO:0031072">
    <property type="term" value="F:heat shock protein binding"/>
    <property type="evidence" value="ECO:0007669"/>
    <property type="project" value="TreeGrafter"/>
</dbReference>
<reference evidence="3" key="1">
    <citation type="submission" date="2025-08" db="UniProtKB">
        <authorList>
            <consortium name="Ensembl"/>
        </authorList>
    </citation>
    <scope>IDENTIFICATION</scope>
</reference>
<protein>
    <submittedName>
        <fullName evidence="3">Uncharacterized protein</fullName>
    </submittedName>
</protein>
<evidence type="ECO:0000313" key="3">
    <source>
        <dbReference type="Ensembl" id="ENSPCEP00000014766.1"/>
    </source>
</evidence>
<sequence>MALGADMVTVGGEKPISDLVTVVHGMKTTEKQQMLGSQEGSDTGSRDREQGNQMVHEKKKRNEATTLKTDEPALAIWTTQNQISPNRSNQIRPNETTPATTDQFSRARADGTKQNETTPATVAQFSTTEASWTKQNQIGPTSAGQISPNEPTPATTDQFSVSKTNRTKQKETIPASTDWTKQKWTVSVSTSLTSLASTNPSMPASPPQTPPVPINEQRTPWTSPKAMPASQATTKNSVHSPMASGQSHHLGIIVAAVIIGILILVVLLIAALHCRRRHRSGSTSFNAGRAGSGEWAGPVMLPEEKGGGQAEDGGQEAKPDGSRRPTLTTFFGKRHSRVSSVAMEDMAGEKNESPLSEPLLATGEQQADPAPPGGVETPTSSAGPGAPCGGAPSLTFAPPQSHRGPPGPKPKGLWATALPAHPLRPPMDAPHS</sequence>
<evidence type="ECO:0000256" key="1">
    <source>
        <dbReference type="SAM" id="MobiDB-lite"/>
    </source>
</evidence>
<dbReference type="PANTHER" id="PTHR35265:SF1">
    <property type="entry name" value="LEUKOSIALIN"/>
    <property type="match status" value="1"/>
</dbReference>
<dbReference type="PANTHER" id="PTHR35265">
    <property type="entry name" value="LEUKOSIALIN"/>
    <property type="match status" value="1"/>
</dbReference>
<dbReference type="GO" id="GO:0042742">
    <property type="term" value="P:defense response to bacterium"/>
    <property type="evidence" value="ECO:0007669"/>
    <property type="project" value="TreeGrafter"/>
</dbReference>
<feature type="region of interest" description="Disordered" evidence="1">
    <location>
        <begin position="28"/>
        <end position="72"/>
    </location>
</feature>
<proteinExistence type="predicted"/>
<dbReference type="GO" id="GO:0009897">
    <property type="term" value="C:external side of plasma membrane"/>
    <property type="evidence" value="ECO:0007669"/>
    <property type="project" value="TreeGrafter"/>
</dbReference>
<keyword evidence="2" id="KW-0472">Membrane</keyword>